<name>A0ABQ7ZNV1_BRANA</name>
<evidence type="ECO:0000313" key="2">
    <source>
        <dbReference type="EMBL" id="KAH0881922.1"/>
    </source>
</evidence>
<proteinExistence type="predicted"/>
<accession>A0ABQ7ZNV1</accession>
<feature type="domain" description="F-box associated beta-propeller type 1" evidence="1">
    <location>
        <begin position="84"/>
        <end position="206"/>
    </location>
</feature>
<reference evidence="2 3" key="1">
    <citation type="submission" date="2021-05" db="EMBL/GenBank/DDBJ databases">
        <title>Genome Assembly of Synthetic Allotetraploid Brassica napus Reveals Homoeologous Exchanges between Subgenomes.</title>
        <authorList>
            <person name="Davis J.T."/>
        </authorList>
    </citation>
    <scope>NUCLEOTIDE SEQUENCE [LARGE SCALE GENOMIC DNA]</scope>
    <source>
        <strain evidence="3">cv. Da-Ae</strain>
        <tissue evidence="2">Seedling</tissue>
    </source>
</reference>
<dbReference type="Pfam" id="PF07734">
    <property type="entry name" value="FBA_1"/>
    <property type="match status" value="2"/>
</dbReference>
<comment type="caution">
    <text evidence="2">The sequence shown here is derived from an EMBL/GenBank/DDBJ whole genome shotgun (WGS) entry which is preliminary data.</text>
</comment>
<gene>
    <name evidence="2" type="ORF">HID58_058018</name>
</gene>
<protein>
    <recommendedName>
        <fullName evidence="1">F-box associated beta-propeller type 1 domain-containing protein</fullName>
    </recommendedName>
</protein>
<dbReference type="Proteomes" id="UP000824890">
    <property type="component" value="Unassembled WGS sequence"/>
</dbReference>
<keyword evidence="3" id="KW-1185">Reference proteome</keyword>
<sequence>MPYALGYTTSSSGGHRSYKILRRYYSQNDKKVVLGEIYEFTSDSWRVLDASFPLLGYSVNRNGVCLKGDAYFVAPRDKNLHPWDKAFLSAVRDEKIALLHVLNTEGSMRILVTNKIDDDDEAKDLSWRSDPVLGSDLNEHNMYFESFLFDEENKVAVLSCVAELRHKFVTRIYISDEYMEKQVYEAKISTFDWPRIITYAPSLVRIQKSTPNKRHKKQRLCYSP</sequence>
<dbReference type="InterPro" id="IPR006527">
    <property type="entry name" value="F-box-assoc_dom_typ1"/>
</dbReference>
<organism evidence="2 3">
    <name type="scientific">Brassica napus</name>
    <name type="common">Rape</name>
    <dbReference type="NCBI Taxonomy" id="3708"/>
    <lineage>
        <taxon>Eukaryota</taxon>
        <taxon>Viridiplantae</taxon>
        <taxon>Streptophyta</taxon>
        <taxon>Embryophyta</taxon>
        <taxon>Tracheophyta</taxon>
        <taxon>Spermatophyta</taxon>
        <taxon>Magnoliopsida</taxon>
        <taxon>eudicotyledons</taxon>
        <taxon>Gunneridae</taxon>
        <taxon>Pentapetalae</taxon>
        <taxon>rosids</taxon>
        <taxon>malvids</taxon>
        <taxon>Brassicales</taxon>
        <taxon>Brassicaceae</taxon>
        <taxon>Brassiceae</taxon>
        <taxon>Brassica</taxon>
    </lineage>
</organism>
<feature type="domain" description="F-box associated beta-propeller type 1" evidence="1">
    <location>
        <begin position="3"/>
        <end position="75"/>
    </location>
</feature>
<evidence type="ECO:0000259" key="1">
    <source>
        <dbReference type="Pfam" id="PF07734"/>
    </source>
</evidence>
<evidence type="ECO:0000313" key="3">
    <source>
        <dbReference type="Proteomes" id="UP000824890"/>
    </source>
</evidence>
<dbReference type="EMBL" id="JAGKQM010000014">
    <property type="protein sequence ID" value="KAH0881922.1"/>
    <property type="molecule type" value="Genomic_DNA"/>
</dbReference>